<evidence type="ECO:0000313" key="2">
    <source>
        <dbReference type="EMBL" id="VFB20680.1"/>
    </source>
</evidence>
<organism evidence="2 3">
    <name type="scientific">Pseudomonas fragi</name>
    <dbReference type="NCBI Taxonomy" id="296"/>
    <lineage>
        <taxon>Bacteria</taxon>
        <taxon>Pseudomonadati</taxon>
        <taxon>Pseudomonadota</taxon>
        <taxon>Gammaproteobacteria</taxon>
        <taxon>Pseudomonadales</taxon>
        <taxon>Pseudomonadaceae</taxon>
        <taxon>Pseudomonas</taxon>
    </lineage>
</organism>
<gene>
    <name evidence="2" type="ORF">NCTC10754_03308</name>
</gene>
<name>A0A449IMN2_PSEFR</name>
<dbReference type="EMBL" id="CAACYJ010000039">
    <property type="protein sequence ID" value="VFB20680.1"/>
    <property type="molecule type" value="Genomic_DNA"/>
</dbReference>
<keyword evidence="1" id="KW-0732">Signal</keyword>
<sequence length="226" mass="24962">MKSRLAPVCTLLLAFVPQAYSYETVQVPEATSAICGDLAEVAHWAATAHLSKRDATNLAAAKKNASEASNIRPGIPMAIIDKAELYGVTSHGNAGEGNINLDEARMDAILSATKTYEMCLDGRIIPNELKTSSVDDLEIAVEMSMNGAYNANLCIPIYKSNKEYEKATWASEYYVKTINEMQKKYPANLLKADKLAWQSRVAENNLAESDTKNMCELLYRNRLYLP</sequence>
<evidence type="ECO:0000256" key="1">
    <source>
        <dbReference type="SAM" id="SignalP"/>
    </source>
</evidence>
<dbReference type="AlphaFoldDB" id="A0A449IMN2"/>
<reference evidence="2 3" key="1">
    <citation type="submission" date="2019-02" db="EMBL/GenBank/DDBJ databases">
        <authorList>
            <consortium name="Pathogen Informatics"/>
        </authorList>
    </citation>
    <scope>NUCLEOTIDE SEQUENCE [LARGE SCALE GENOMIC DNA]</scope>
    <source>
        <strain evidence="2 3">3012STDY7103891</strain>
    </source>
</reference>
<dbReference type="Proteomes" id="UP000330809">
    <property type="component" value="Unassembled WGS sequence"/>
</dbReference>
<accession>A0A449IMN2</accession>
<feature type="chain" id="PRO_5019115597" description="Lysozyme inhibitor LprI N-terminal domain-containing protein" evidence="1">
    <location>
        <begin position="22"/>
        <end position="226"/>
    </location>
</feature>
<feature type="signal peptide" evidence="1">
    <location>
        <begin position="1"/>
        <end position="21"/>
    </location>
</feature>
<proteinExistence type="predicted"/>
<protein>
    <recommendedName>
        <fullName evidence="4">Lysozyme inhibitor LprI N-terminal domain-containing protein</fullName>
    </recommendedName>
</protein>
<evidence type="ECO:0000313" key="3">
    <source>
        <dbReference type="Proteomes" id="UP000330809"/>
    </source>
</evidence>
<dbReference type="RefSeq" id="WP_133144697.1">
    <property type="nucleotide sequence ID" value="NZ_CAACYJ010000039.1"/>
</dbReference>
<evidence type="ECO:0008006" key="4">
    <source>
        <dbReference type="Google" id="ProtNLM"/>
    </source>
</evidence>